<dbReference type="OrthoDB" id="11151at2157"/>
<protein>
    <submittedName>
        <fullName evidence="1">Uncharacterized protein</fullName>
    </submittedName>
</protein>
<dbReference type="KEGG" id="taa:NMY3_01116"/>
<name>A0A654LYH4_9ARCH</name>
<sequence length="204" mass="21626">MTKTKHLLIASTVLFTAAVVLVASMNSNNVMAQSADGINTFSAQGSMGNLVLSPEAMQSLNASQDTNLNYVTGGNWSFDVSNGQLQDFKVELNRHSLGGHEVETHVIDGLTDVTPIINTTGNNELVLVGNNTQFKGLANIKTVETGKVWEDVPILAYLINGHILNISFDPAKTEGHFLNLPLLGVVTSLTEGSSGSQANSTATQ</sequence>
<dbReference type="AlphaFoldDB" id="A0A654LYH4"/>
<dbReference type="Proteomes" id="UP000058925">
    <property type="component" value="Chromosome"/>
</dbReference>
<evidence type="ECO:0000313" key="1">
    <source>
        <dbReference type="EMBL" id="ALI35321.1"/>
    </source>
</evidence>
<proteinExistence type="predicted"/>
<organism evidence="1 2">
    <name type="scientific">Candidatus Nitrosocosmicus oleophilus</name>
    <dbReference type="NCBI Taxonomy" id="1353260"/>
    <lineage>
        <taxon>Archaea</taxon>
        <taxon>Nitrososphaerota</taxon>
        <taxon>Nitrososphaeria</taxon>
        <taxon>Nitrososphaerales</taxon>
        <taxon>Nitrososphaeraceae</taxon>
        <taxon>Candidatus Nitrosocosmicus</taxon>
    </lineage>
</organism>
<reference evidence="2" key="1">
    <citation type="submission" date="2015-10" db="EMBL/GenBank/DDBJ databases">
        <title>Niche specialization of a soil ammonia-oxidizing archaeon, Candidatus Nitrosocosmicus oleophilus.</title>
        <authorList>
            <person name="Jung M.-Y."/>
            <person name="Rhee S.-K."/>
        </authorList>
    </citation>
    <scope>NUCLEOTIDE SEQUENCE [LARGE SCALE GENOMIC DNA]</scope>
    <source>
        <strain evidence="2">MY3</strain>
    </source>
</reference>
<evidence type="ECO:0000313" key="2">
    <source>
        <dbReference type="Proteomes" id="UP000058925"/>
    </source>
</evidence>
<dbReference type="RefSeq" id="WP_196817814.1">
    <property type="nucleotide sequence ID" value="NZ_CP012850.1"/>
</dbReference>
<accession>A0A654LYH4</accession>
<keyword evidence="2" id="KW-1185">Reference proteome</keyword>
<dbReference type="EMBL" id="CP012850">
    <property type="protein sequence ID" value="ALI35321.1"/>
    <property type="molecule type" value="Genomic_DNA"/>
</dbReference>
<dbReference type="GeneID" id="60421217"/>
<gene>
    <name evidence="1" type="ORF">NMY3_01116</name>
</gene>